<dbReference type="InterPro" id="IPR010663">
    <property type="entry name" value="Znf_FPG/IleRS"/>
</dbReference>
<dbReference type="Pfam" id="PF06831">
    <property type="entry name" value="H2TH"/>
    <property type="match status" value="1"/>
</dbReference>
<dbReference type="EC" id="4.2.99.18" evidence="3"/>
<dbReference type="InterPro" id="IPR015887">
    <property type="entry name" value="DNA_glyclase_Znf_dom_DNA_BS"/>
</dbReference>
<protein>
    <recommendedName>
        <fullName evidence="3">DNA-(apurinic or apyrimidinic site) lyase</fullName>
        <ecNumber evidence="3">4.2.99.18</ecNumber>
    </recommendedName>
</protein>
<dbReference type="AlphaFoldDB" id="A0A5Q2FCC9"/>
<proteinExistence type="inferred from homology"/>
<gene>
    <name evidence="18" type="ORF">Rai3103_00145</name>
</gene>
<dbReference type="EMBL" id="CP045725">
    <property type="protein sequence ID" value="QGF22355.1"/>
    <property type="molecule type" value="Genomic_DNA"/>
</dbReference>
<evidence type="ECO:0000259" key="17">
    <source>
        <dbReference type="PROSITE" id="PS51068"/>
    </source>
</evidence>
<dbReference type="Pfam" id="PF06827">
    <property type="entry name" value="zf-FPG_IleRS"/>
    <property type="match status" value="1"/>
</dbReference>
<dbReference type="RefSeq" id="WP_153570865.1">
    <property type="nucleotide sequence ID" value="NZ_CP045725.1"/>
</dbReference>
<dbReference type="InterPro" id="IPR010979">
    <property type="entry name" value="Ribosomal_uS13-like_H2TH"/>
</dbReference>
<organism evidence="18 19">
    <name type="scientific">Raineyella fluvialis</name>
    <dbReference type="NCBI Taxonomy" id="2662261"/>
    <lineage>
        <taxon>Bacteria</taxon>
        <taxon>Bacillati</taxon>
        <taxon>Actinomycetota</taxon>
        <taxon>Actinomycetes</taxon>
        <taxon>Propionibacteriales</taxon>
        <taxon>Propionibacteriaceae</taxon>
        <taxon>Raineyella</taxon>
    </lineage>
</organism>
<dbReference type="GO" id="GO:0003684">
    <property type="term" value="F:damaged DNA binding"/>
    <property type="evidence" value="ECO:0007669"/>
    <property type="project" value="InterPro"/>
</dbReference>
<dbReference type="SMART" id="SM01232">
    <property type="entry name" value="H2TH"/>
    <property type="match status" value="1"/>
</dbReference>
<evidence type="ECO:0000313" key="18">
    <source>
        <dbReference type="EMBL" id="QGF22355.1"/>
    </source>
</evidence>
<dbReference type="Pfam" id="PF01149">
    <property type="entry name" value="Fapy_DNA_glyco"/>
    <property type="match status" value="1"/>
</dbReference>
<evidence type="ECO:0000256" key="13">
    <source>
        <dbReference type="ARBA" id="ARBA00023295"/>
    </source>
</evidence>
<dbReference type="KEGG" id="rain:Rai3103_00145"/>
<evidence type="ECO:0000256" key="7">
    <source>
        <dbReference type="ARBA" id="ARBA00022801"/>
    </source>
</evidence>
<evidence type="ECO:0000256" key="14">
    <source>
        <dbReference type="ARBA" id="ARBA00044632"/>
    </source>
</evidence>
<keyword evidence="12" id="KW-0511">Multifunctional enzyme</keyword>
<evidence type="ECO:0000256" key="10">
    <source>
        <dbReference type="ARBA" id="ARBA00023204"/>
    </source>
</evidence>
<dbReference type="InterPro" id="IPR015886">
    <property type="entry name" value="H2TH_FPG"/>
</dbReference>
<dbReference type="Proteomes" id="UP000386847">
    <property type="component" value="Chromosome"/>
</dbReference>
<dbReference type="Gene3D" id="1.10.8.50">
    <property type="match status" value="1"/>
</dbReference>
<dbReference type="GO" id="GO:0003690">
    <property type="term" value="F:double-stranded DNA binding"/>
    <property type="evidence" value="ECO:0007669"/>
    <property type="project" value="UniProtKB-ARBA"/>
</dbReference>
<dbReference type="Gene3D" id="3.20.190.10">
    <property type="entry name" value="MutM-like, N-terminal"/>
    <property type="match status" value="1"/>
</dbReference>
<dbReference type="PROSITE" id="PS51066">
    <property type="entry name" value="ZF_FPG_2"/>
    <property type="match status" value="1"/>
</dbReference>
<feature type="domain" description="FPG-type" evidence="16">
    <location>
        <begin position="232"/>
        <end position="266"/>
    </location>
</feature>
<reference evidence="18 19" key="1">
    <citation type="submission" date="2019-10" db="EMBL/GenBank/DDBJ databases">
        <title>Genomic analysis of Raineyella sp. CBA3103.</title>
        <authorList>
            <person name="Roh S.W."/>
        </authorList>
    </citation>
    <scope>NUCLEOTIDE SEQUENCE [LARGE SCALE GENOMIC DNA]</scope>
    <source>
        <strain evidence="18 19">CBA3103</strain>
    </source>
</reference>
<evidence type="ECO:0000256" key="12">
    <source>
        <dbReference type="ARBA" id="ARBA00023268"/>
    </source>
</evidence>
<dbReference type="GO" id="GO:0006979">
    <property type="term" value="P:response to oxidative stress"/>
    <property type="evidence" value="ECO:0007669"/>
    <property type="project" value="UniProtKB-ARBA"/>
</dbReference>
<dbReference type="SMART" id="SM00898">
    <property type="entry name" value="Fapy_DNA_glyco"/>
    <property type="match status" value="1"/>
</dbReference>
<dbReference type="CDD" id="cd08970">
    <property type="entry name" value="AcNei1_N"/>
    <property type="match status" value="1"/>
</dbReference>
<evidence type="ECO:0000256" key="1">
    <source>
        <dbReference type="ARBA" id="ARBA00001947"/>
    </source>
</evidence>
<dbReference type="SUPFAM" id="SSF46946">
    <property type="entry name" value="S13-like H2TH domain"/>
    <property type="match status" value="1"/>
</dbReference>
<dbReference type="SUPFAM" id="SSF81624">
    <property type="entry name" value="N-terminal domain of MutM-like DNA repair proteins"/>
    <property type="match status" value="1"/>
</dbReference>
<dbReference type="SUPFAM" id="SSF57716">
    <property type="entry name" value="Glucocorticoid receptor-like (DNA-binding domain)"/>
    <property type="match status" value="1"/>
</dbReference>
<dbReference type="GO" id="GO:0008534">
    <property type="term" value="F:oxidized purine nucleobase lesion DNA N-glycosylase activity"/>
    <property type="evidence" value="ECO:0007669"/>
    <property type="project" value="UniProtKB-ARBA"/>
</dbReference>
<evidence type="ECO:0000313" key="19">
    <source>
        <dbReference type="Proteomes" id="UP000386847"/>
    </source>
</evidence>
<keyword evidence="8" id="KW-0862">Zinc</keyword>
<dbReference type="GO" id="GO:0006284">
    <property type="term" value="P:base-excision repair"/>
    <property type="evidence" value="ECO:0007669"/>
    <property type="project" value="InterPro"/>
</dbReference>
<keyword evidence="19" id="KW-1185">Reference proteome</keyword>
<comment type="catalytic activity">
    <reaction evidence="14">
        <text>2'-deoxyribonucleotide-(2'-deoxyribose 5'-phosphate)-2'-deoxyribonucleotide-DNA = a 3'-end 2'-deoxyribonucleotide-(2,3-dehydro-2,3-deoxyribose 5'-phosphate)-DNA + a 5'-end 5'-phospho-2'-deoxyribonucleoside-DNA + H(+)</text>
        <dbReference type="Rhea" id="RHEA:66592"/>
        <dbReference type="Rhea" id="RHEA-COMP:13180"/>
        <dbReference type="Rhea" id="RHEA-COMP:16897"/>
        <dbReference type="Rhea" id="RHEA-COMP:17067"/>
        <dbReference type="ChEBI" id="CHEBI:15378"/>
        <dbReference type="ChEBI" id="CHEBI:136412"/>
        <dbReference type="ChEBI" id="CHEBI:157695"/>
        <dbReference type="ChEBI" id="CHEBI:167181"/>
        <dbReference type="EC" id="4.2.99.18"/>
    </reaction>
</comment>
<evidence type="ECO:0000256" key="9">
    <source>
        <dbReference type="ARBA" id="ARBA00023125"/>
    </source>
</evidence>
<evidence type="ECO:0000256" key="15">
    <source>
        <dbReference type="PROSITE-ProRule" id="PRU00391"/>
    </source>
</evidence>
<dbReference type="PROSITE" id="PS51068">
    <property type="entry name" value="FPG_CAT"/>
    <property type="match status" value="1"/>
</dbReference>
<keyword evidence="13" id="KW-0326">Glycosidase</keyword>
<evidence type="ECO:0000256" key="3">
    <source>
        <dbReference type="ARBA" id="ARBA00012720"/>
    </source>
</evidence>
<dbReference type="GO" id="GO:0008270">
    <property type="term" value="F:zinc ion binding"/>
    <property type="evidence" value="ECO:0007669"/>
    <property type="project" value="UniProtKB-KW"/>
</dbReference>
<keyword evidence="5" id="KW-0227">DNA damage</keyword>
<dbReference type="GO" id="GO:0140078">
    <property type="term" value="F:class I DNA-(apurinic or apyrimidinic site) endonuclease activity"/>
    <property type="evidence" value="ECO:0007669"/>
    <property type="project" value="UniProtKB-EC"/>
</dbReference>
<evidence type="ECO:0000256" key="2">
    <source>
        <dbReference type="ARBA" id="ARBA00009409"/>
    </source>
</evidence>
<comment type="similarity">
    <text evidence="2">Belongs to the FPG family.</text>
</comment>
<evidence type="ECO:0000256" key="4">
    <source>
        <dbReference type="ARBA" id="ARBA00022723"/>
    </source>
</evidence>
<dbReference type="PANTHER" id="PTHR42697:SF3">
    <property type="entry name" value="ENDONUCLEASE 8 1"/>
    <property type="match status" value="1"/>
</dbReference>
<sequence length="268" mass="29304">MPEGHVLHRLADDLTAAFAGRQVAVSSPQGRFASEALLLDGRRVERARAVGKHLFVEFDDERVIHIHLGLIGRMTVEAPHPVVGQVRLRIATPEHVADLRGPQGCRLTGPEAERTMIARLGPDPLDPCAEPARALDRLSRSHRPLAAVLLDQSVLAGVGNVYRAEVLFRLGLDPLAPADGVSPATWQRIWADLVALMAEGKRLGRIDTVRPEHTPKAMGRPPRVDDHGGEVYVYRRAGEPCLVCGAAVRQRDLAGRNLFWCPACQQGR</sequence>
<comment type="cofactor">
    <cofactor evidence="1">
        <name>Zn(2+)</name>
        <dbReference type="ChEBI" id="CHEBI:29105"/>
    </cofactor>
</comment>
<evidence type="ECO:0000256" key="8">
    <source>
        <dbReference type="ARBA" id="ARBA00022833"/>
    </source>
</evidence>
<accession>A0A5Q2FCC9</accession>
<keyword evidence="9" id="KW-0238">DNA-binding</keyword>
<feature type="domain" description="Formamidopyrimidine-DNA glycosylase catalytic" evidence="17">
    <location>
        <begin position="1"/>
        <end position="97"/>
    </location>
</feature>
<evidence type="ECO:0000256" key="5">
    <source>
        <dbReference type="ARBA" id="ARBA00022763"/>
    </source>
</evidence>
<keyword evidence="10" id="KW-0234">DNA repair</keyword>
<evidence type="ECO:0000259" key="16">
    <source>
        <dbReference type="PROSITE" id="PS51066"/>
    </source>
</evidence>
<keyword evidence="7" id="KW-0378">Hydrolase</keyword>
<evidence type="ECO:0000256" key="11">
    <source>
        <dbReference type="ARBA" id="ARBA00023239"/>
    </source>
</evidence>
<keyword evidence="11" id="KW-0456">Lyase</keyword>
<dbReference type="InterPro" id="IPR000214">
    <property type="entry name" value="Znf_DNA_glyclase/AP_lyase"/>
</dbReference>
<dbReference type="FunFam" id="1.10.8.50:FF:000003">
    <property type="entry name" value="Formamidopyrimidine-DNA glycosylase"/>
    <property type="match status" value="1"/>
</dbReference>
<dbReference type="InterPro" id="IPR012319">
    <property type="entry name" value="FPG_cat"/>
</dbReference>
<dbReference type="PANTHER" id="PTHR42697">
    <property type="entry name" value="ENDONUCLEASE 8"/>
    <property type="match status" value="1"/>
</dbReference>
<keyword evidence="4" id="KW-0479">Metal-binding</keyword>
<dbReference type="GO" id="GO:0000703">
    <property type="term" value="F:oxidized pyrimidine nucleobase lesion DNA N-glycosylase activity"/>
    <property type="evidence" value="ECO:0007669"/>
    <property type="project" value="TreeGrafter"/>
</dbReference>
<name>A0A5Q2FCC9_9ACTN</name>
<evidence type="ECO:0000256" key="6">
    <source>
        <dbReference type="ARBA" id="ARBA00022771"/>
    </source>
</evidence>
<keyword evidence="6 15" id="KW-0863">Zinc-finger</keyword>
<dbReference type="PROSITE" id="PS01242">
    <property type="entry name" value="ZF_FPG_1"/>
    <property type="match status" value="1"/>
</dbReference>
<dbReference type="InterPro" id="IPR035937">
    <property type="entry name" value="FPG_N"/>
</dbReference>